<evidence type="ECO:0000313" key="5">
    <source>
        <dbReference type="EMBL" id="KAK7204738.1"/>
    </source>
</evidence>
<accession>A0ABR1F6N5</accession>
<dbReference type="CDD" id="cd13637">
    <property type="entry name" value="PBP2_Ca3427_like"/>
    <property type="match status" value="1"/>
</dbReference>
<reference evidence="5 6" key="1">
    <citation type="submission" date="2024-03" db="EMBL/GenBank/DDBJ databases">
        <title>Genome-scale model development and genomic sequencing of the oleaginous clade Lipomyces.</title>
        <authorList>
            <consortium name="Lawrence Berkeley National Laboratory"/>
            <person name="Czajka J.J."/>
            <person name="Han Y."/>
            <person name="Kim J."/>
            <person name="Mondo S.J."/>
            <person name="Hofstad B.A."/>
            <person name="Robles A."/>
            <person name="Haridas S."/>
            <person name="Riley R."/>
            <person name="LaButti K."/>
            <person name="Pangilinan J."/>
            <person name="Andreopoulos W."/>
            <person name="Lipzen A."/>
            <person name="Yan J."/>
            <person name="Wang M."/>
            <person name="Ng V."/>
            <person name="Grigoriev I.V."/>
            <person name="Spatafora J.W."/>
            <person name="Magnuson J.K."/>
            <person name="Baker S.E."/>
            <person name="Pomraning K.R."/>
        </authorList>
    </citation>
    <scope>NUCLEOTIDE SEQUENCE [LARGE SCALE GENOMIC DNA]</scope>
    <source>
        <strain evidence="5 6">Phaff 52-87</strain>
    </source>
</reference>
<dbReference type="PANTHER" id="PTHR30024:SF47">
    <property type="entry name" value="TAURINE-BINDING PERIPLASMIC PROTEIN"/>
    <property type="match status" value="1"/>
</dbReference>
<evidence type="ECO:0000256" key="2">
    <source>
        <dbReference type="ARBA" id="ARBA00010742"/>
    </source>
</evidence>
<comment type="caution">
    <text evidence="5">The sequence shown here is derived from an EMBL/GenBank/DDBJ whole genome shotgun (WGS) entry which is preliminary data.</text>
</comment>
<dbReference type="Pfam" id="PF22384">
    <property type="entry name" value="PBP2_Ca3427_like"/>
    <property type="match status" value="1"/>
</dbReference>
<sequence>MLGSSFQRTLIGGARAFSTSRSVFALPSLKVGYVPEHFSTPMFFAKQQNYYEDAGVDPEFIPYKSGTGHMIEALKNRDIDLAVGLTEGFVAGLGKGQDWFQIVGNYVKSPLCWAISTGINRDDVTAQSDIRGGKIGISRIGSGSYVMPFVLARQEGWKEPFEFKILNDFKNLRDGVNNKTADAFMWELFTSKRYYDIKEIKYVGRIYTPWPSWVVTAHTDVIYSEPETAAIARFFSAVNKGITYFNQHPEEAVEYIAANLDYTKEDAQEWLHTVEFSENVAVVDQTAIIDNTVEILKSAGVIEKEDIVPENFVYRVKSL</sequence>
<comment type="similarity">
    <text evidence="2">Belongs to the bacterial solute-binding protein SsuA/TauA family.</text>
</comment>
<dbReference type="InterPro" id="IPR054364">
    <property type="entry name" value="Ca3427-like_PBP2"/>
</dbReference>
<dbReference type="RefSeq" id="XP_064767771.1">
    <property type="nucleotide sequence ID" value="XM_064914173.1"/>
</dbReference>
<keyword evidence="3" id="KW-0732">Signal</keyword>
<dbReference type="SUPFAM" id="SSF53850">
    <property type="entry name" value="Periplasmic binding protein-like II"/>
    <property type="match status" value="1"/>
</dbReference>
<protein>
    <submittedName>
        <fullName evidence="5">Thiamine biosynthesis enzyme</fullName>
    </submittedName>
</protein>
<organism evidence="5 6">
    <name type="scientific">Myxozyma melibiosi</name>
    <dbReference type="NCBI Taxonomy" id="54550"/>
    <lineage>
        <taxon>Eukaryota</taxon>
        <taxon>Fungi</taxon>
        <taxon>Dikarya</taxon>
        <taxon>Ascomycota</taxon>
        <taxon>Saccharomycotina</taxon>
        <taxon>Lipomycetes</taxon>
        <taxon>Lipomycetales</taxon>
        <taxon>Lipomycetaceae</taxon>
        <taxon>Myxozyma</taxon>
    </lineage>
</organism>
<dbReference type="GeneID" id="90039685"/>
<evidence type="ECO:0000256" key="1">
    <source>
        <dbReference type="ARBA" id="ARBA00004418"/>
    </source>
</evidence>
<dbReference type="PANTHER" id="PTHR30024">
    <property type="entry name" value="ALIPHATIC SULFONATES-BINDING PROTEIN-RELATED"/>
    <property type="match status" value="1"/>
</dbReference>
<dbReference type="EMBL" id="JBBJBU010000007">
    <property type="protein sequence ID" value="KAK7204738.1"/>
    <property type="molecule type" value="Genomic_DNA"/>
</dbReference>
<evidence type="ECO:0000256" key="3">
    <source>
        <dbReference type="ARBA" id="ARBA00022729"/>
    </source>
</evidence>
<name>A0ABR1F6N5_9ASCO</name>
<dbReference type="Proteomes" id="UP001498771">
    <property type="component" value="Unassembled WGS sequence"/>
</dbReference>
<feature type="domain" description="Ca3427-like PBP 2" evidence="4">
    <location>
        <begin position="113"/>
        <end position="206"/>
    </location>
</feature>
<gene>
    <name evidence="5" type="ORF">BZA70DRAFT_290057</name>
</gene>
<evidence type="ECO:0000313" key="6">
    <source>
        <dbReference type="Proteomes" id="UP001498771"/>
    </source>
</evidence>
<keyword evidence="6" id="KW-1185">Reference proteome</keyword>
<dbReference type="Gene3D" id="3.40.190.10">
    <property type="entry name" value="Periplasmic binding protein-like II"/>
    <property type="match status" value="2"/>
</dbReference>
<proteinExistence type="inferred from homology"/>
<comment type="subcellular location">
    <subcellularLocation>
        <location evidence="1">Periplasm</location>
    </subcellularLocation>
</comment>
<evidence type="ECO:0000259" key="4">
    <source>
        <dbReference type="Pfam" id="PF22384"/>
    </source>
</evidence>